<dbReference type="FunFam" id="1.10.10.10:FF:000001">
    <property type="entry name" value="LysR family transcriptional regulator"/>
    <property type="match status" value="1"/>
</dbReference>
<keyword evidence="7" id="KW-1185">Reference proteome</keyword>
<dbReference type="PANTHER" id="PTHR30537:SF5">
    <property type="entry name" value="HTH-TYPE TRANSCRIPTIONAL ACTIVATOR TTDR-RELATED"/>
    <property type="match status" value="1"/>
</dbReference>
<accession>A0A975W747</accession>
<dbReference type="InterPro" id="IPR000847">
    <property type="entry name" value="LysR_HTH_N"/>
</dbReference>
<protein>
    <submittedName>
        <fullName evidence="6">Transcriptional regulator, LysR family</fullName>
    </submittedName>
</protein>
<keyword evidence="2" id="KW-0805">Transcription regulation</keyword>
<dbReference type="InterPro" id="IPR036390">
    <property type="entry name" value="WH_DNA-bd_sf"/>
</dbReference>
<dbReference type="EMBL" id="FNYY01000001">
    <property type="protein sequence ID" value="SEI66679.1"/>
    <property type="molecule type" value="Genomic_DNA"/>
</dbReference>
<evidence type="ECO:0000256" key="4">
    <source>
        <dbReference type="ARBA" id="ARBA00023163"/>
    </source>
</evidence>
<dbReference type="SUPFAM" id="SSF46785">
    <property type="entry name" value="Winged helix' DNA-binding domain"/>
    <property type="match status" value="1"/>
</dbReference>
<dbReference type="GeneID" id="80816810"/>
<sequence>MDTDNLRLFVMAAERLNISAAGRELGLAPAVASARLAKLEQELGAELLRRTTRKVSLSLEGSDFLPYAREILAQAEAAMAVLGGSGAGPKGTLRFAAPSSFAQLHIMPLLPAFHAAYPDLTLDLRLSDTRFDAIEGSFDLALRSAPLTDSSLKGRKLADDTRILCASPGYLAAQGTPATPADLAGHRFIAWSNLEPRELINRAGDTAALDPAGMVCRAIVDDGDAQREATVTGAGLSINSLWSVAHEIAAGRLVRVLPEWKMNDRSVLWLVYPRSNVLTPKTRIFMDFLIGHLGGQPDWSG</sequence>
<dbReference type="Pfam" id="PF03466">
    <property type="entry name" value="LysR_substrate"/>
    <property type="match status" value="1"/>
</dbReference>
<dbReference type="InterPro" id="IPR058163">
    <property type="entry name" value="LysR-type_TF_proteobact-type"/>
</dbReference>
<evidence type="ECO:0000256" key="2">
    <source>
        <dbReference type="ARBA" id="ARBA00023015"/>
    </source>
</evidence>
<comment type="caution">
    <text evidence="6">The sequence shown here is derived from an EMBL/GenBank/DDBJ whole genome shotgun (WGS) entry which is preliminary data.</text>
</comment>
<reference evidence="6 7" key="1">
    <citation type="submission" date="2016-10" db="EMBL/GenBank/DDBJ databases">
        <authorList>
            <person name="Varghese N."/>
            <person name="Submissions S."/>
        </authorList>
    </citation>
    <scope>NUCLEOTIDE SEQUENCE [LARGE SCALE GENOMIC DNA]</scope>
    <source>
        <strain evidence="6 7">FF3</strain>
    </source>
</reference>
<dbReference type="PANTHER" id="PTHR30537">
    <property type="entry name" value="HTH-TYPE TRANSCRIPTIONAL REGULATOR"/>
    <property type="match status" value="1"/>
</dbReference>
<evidence type="ECO:0000259" key="5">
    <source>
        <dbReference type="PROSITE" id="PS50931"/>
    </source>
</evidence>
<dbReference type="AlphaFoldDB" id="A0A975W747"/>
<dbReference type="CDD" id="cd08422">
    <property type="entry name" value="PBP2_CrgA_like"/>
    <property type="match status" value="1"/>
</dbReference>
<dbReference type="PROSITE" id="PS50931">
    <property type="entry name" value="HTH_LYSR"/>
    <property type="match status" value="1"/>
</dbReference>
<dbReference type="GO" id="GO:0006351">
    <property type="term" value="P:DNA-templated transcription"/>
    <property type="evidence" value="ECO:0007669"/>
    <property type="project" value="TreeGrafter"/>
</dbReference>
<evidence type="ECO:0000313" key="6">
    <source>
        <dbReference type="EMBL" id="SEI66679.1"/>
    </source>
</evidence>
<dbReference type="Pfam" id="PF00126">
    <property type="entry name" value="HTH_1"/>
    <property type="match status" value="1"/>
</dbReference>
<keyword evidence="3" id="KW-0238">DNA-binding</keyword>
<dbReference type="Gene3D" id="3.40.190.290">
    <property type="match status" value="1"/>
</dbReference>
<keyword evidence="4" id="KW-0804">Transcription</keyword>
<feature type="domain" description="HTH lysR-type" evidence="5">
    <location>
        <begin position="1"/>
        <end position="58"/>
    </location>
</feature>
<dbReference type="GO" id="GO:0003700">
    <property type="term" value="F:DNA-binding transcription factor activity"/>
    <property type="evidence" value="ECO:0007669"/>
    <property type="project" value="InterPro"/>
</dbReference>
<dbReference type="RefSeq" id="WP_074834735.1">
    <property type="nucleotide sequence ID" value="NZ_CATMKJ010000006.1"/>
</dbReference>
<dbReference type="GO" id="GO:0043565">
    <property type="term" value="F:sequence-specific DNA binding"/>
    <property type="evidence" value="ECO:0007669"/>
    <property type="project" value="TreeGrafter"/>
</dbReference>
<dbReference type="Gene3D" id="1.10.10.10">
    <property type="entry name" value="Winged helix-like DNA-binding domain superfamily/Winged helix DNA-binding domain"/>
    <property type="match status" value="1"/>
</dbReference>
<evidence type="ECO:0000256" key="1">
    <source>
        <dbReference type="ARBA" id="ARBA00009437"/>
    </source>
</evidence>
<name>A0A975W747_9RHOB</name>
<proteinExistence type="inferred from homology"/>
<dbReference type="Proteomes" id="UP000182932">
    <property type="component" value="Unassembled WGS sequence"/>
</dbReference>
<organism evidence="6 7">
    <name type="scientific">Marinovum algicola</name>
    <dbReference type="NCBI Taxonomy" id="42444"/>
    <lineage>
        <taxon>Bacteria</taxon>
        <taxon>Pseudomonadati</taxon>
        <taxon>Pseudomonadota</taxon>
        <taxon>Alphaproteobacteria</taxon>
        <taxon>Rhodobacterales</taxon>
        <taxon>Roseobacteraceae</taxon>
        <taxon>Marinovum</taxon>
    </lineage>
</organism>
<dbReference type="InterPro" id="IPR036388">
    <property type="entry name" value="WH-like_DNA-bd_sf"/>
</dbReference>
<dbReference type="SUPFAM" id="SSF53850">
    <property type="entry name" value="Periplasmic binding protein-like II"/>
    <property type="match status" value="1"/>
</dbReference>
<dbReference type="InterPro" id="IPR005119">
    <property type="entry name" value="LysR_subst-bd"/>
</dbReference>
<gene>
    <name evidence="6" type="ORF">SAMN04487940_101544</name>
</gene>
<comment type="similarity">
    <text evidence="1">Belongs to the LysR transcriptional regulatory family.</text>
</comment>
<evidence type="ECO:0000313" key="7">
    <source>
        <dbReference type="Proteomes" id="UP000182932"/>
    </source>
</evidence>
<evidence type="ECO:0000256" key="3">
    <source>
        <dbReference type="ARBA" id="ARBA00023125"/>
    </source>
</evidence>